<feature type="compositionally biased region" description="Polar residues" evidence="1">
    <location>
        <begin position="156"/>
        <end position="165"/>
    </location>
</feature>
<dbReference type="Proteomes" id="UP001150062">
    <property type="component" value="Unassembled WGS sequence"/>
</dbReference>
<comment type="caution">
    <text evidence="2">The sequence shown here is derived from an EMBL/GenBank/DDBJ whole genome shotgun (WGS) entry which is preliminary data.</text>
</comment>
<keyword evidence="3" id="KW-1185">Reference proteome</keyword>
<evidence type="ECO:0000256" key="1">
    <source>
        <dbReference type="SAM" id="MobiDB-lite"/>
    </source>
</evidence>
<proteinExistence type="predicted"/>
<evidence type="ECO:0000313" key="2">
    <source>
        <dbReference type="EMBL" id="KAJ6237399.1"/>
    </source>
</evidence>
<evidence type="ECO:0000313" key="3">
    <source>
        <dbReference type="Proteomes" id="UP001150062"/>
    </source>
</evidence>
<feature type="compositionally biased region" description="Basic and acidic residues" evidence="1">
    <location>
        <begin position="166"/>
        <end position="185"/>
    </location>
</feature>
<accession>A0ABQ8XYF8</accession>
<reference evidence="2" key="1">
    <citation type="submission" date="2022-08" db="EMBL/GenBank/DDBJ databases">
        <title>Novel sulfate-reducing endosymbionts in the free-living metamonad Anaeramoeba.</title>
        <authorList>
            <person name="Jerlstrom-Hultqvist J."/>
            <person name="Cepicka I."/>
            <person name="Gallot-Lavallee L."/>
            <person name="Salas-Leiva D."/>
            <person name="Curtis B.A."/>
            <person name="Zahonova K."/>
            <person name="Pipaliya S."/>
            <person name="Dacks J."/>
            <person name="Roger A.J."/>
        </authorList>
    </citation>
    <scope>NUCLEOTIDE SEQUENCE</scope>
    <source>
        <strain evidence="2">Schooner1</strain>
    </source>
</reference>
<feature type="compositionally biased region" description="Acidic residues" evidence="1">
    <location>
        <begin position="136"/>
        <end position="145"/>
    </location>
</feature>
<organism evidence="2 3">
    <name type="scientific">Anaeramoeba flamelloides</name>
    <dbReference type="NCBI Taxonomy" id="1746091"/>
    <lineage>
        <taxon>Eukaryota</taxon>
        <taxon>Metamonada</taxon>
        <taxon>Anaeramoebidae</taxon>
        <taxon>Anaeramoeba</taxon>
    </lineage>
</organism>
<protein>
    <submittedName>
        <fullName evidence="2">Protein fmp42</fullName>
    </submittedName>
</protein>
<sequence length="448" mass="52635">MGKIQSKSNNRDALGLVFDQSNPLQKEIFSLISLNSPNPEEETDEETESQESEKDQTTKKETETETKTSEKKETEEKKINNELRNEAFEPKVEEIIDPEEEPIKGDSVSKETEKANLEDKEKELEIEKEPSSTDSYDQDSDDSDEDVNKKRKEIAQANTTELQTEGSERNDSNKKTLETNNTENDKDFYLNKKNISNLEEMNKQEITELYEKLSQEEPEVKITLNPKVLRLKNESVPSFLVPKFLIDHLNPFLYELEERITKDEYFAIANLFKNTLQFIQNIAKEYQQVVHEKLQLSTIKNDLVRQDLLVNVSFKQFKTILTEQKMNEYLEKSLLSIKENNKYIEEDIFEKIAIFQKKIMLFFLQLYLSTQNLELLYLNEEEEGYNDEKFIHFGDPEEIEDSDFVQIFPLILKNEQTIQLGIIVIIDPEMEEMLLEQRLEEEEEADEN</sequence>
<name>A0ABQ8XYF8_9EUKA</name>
<feature type="region of interest" description="Disordered" evidence="1">
    <location>
        <begin position="1"/>
        <end position="185"/>
    </location>
</feature>
<feature type="compositionally biased region" description="Acidic residues" evidence="1">
    <location>
        <begin position="39"/>
        <end position="50"/>
    </location>
</feature>
<feature type="compositionally biased region" description="Basic and acidic residues" evidence="1">
    <location>
        <begin position="101"/>
        <end position="131"/>
    </location>
</feature>
<dbReference type="EMBL" id="JAOAOG010000239">
    <property type="protein sequence ID" value="KAJ6237399.1"/>
    <property type="molecule type" value="Genomic_DNA"/>
</dbReference>
<gene>
    <name evidence="2" type="ORF">M0813_26958</name>
</gene>
<feature type="compositionally biased region" description="Basic and acidic residues" evidence="1">
    <location>
        <begin position="51"/>
        <end position="94"/>
    </location>
</feature>